<feature type="compositionally biased region" description="Polar residues" evidence="1">
    <location>
        <begin position="593"/>
        <end position="603"/>
    </location>
</feature>
<dbReference type="AlphaFoldDB" id="A0A3R7P810"/>
<evidence type="ECO:0000313" key="3">
    <source>
        <dbReference type="Proteomes" id="UP000283509"/>
    </source>
</evidence>
<comment type="caution">
    <text evidence="2">The sequence shown here is derived from an EMBL/GenBank/DDBJ whole genome shotgun (WGS) entry which is preliminary data.</text>
</comment>
<reference evidence="2 3" key="1">
    <citation type="submission" date="2018-04" db="EMBL/GenBank/DDBJ databases">
        <authorList>
            <person name="Zhang X."/>
            <person name="Yuan J."/>
            <person name="Li F."/>
            <person name="Xiang J."/>
        </authorList>
    </citation>
    <scope>NUCLEOTIDE SEQUENCE [LARGE SCALE GENOMIC DNA]</scope>
    <source>
        <tissue evidence="2">Muscle</tissue>
    </source>
</reference>
<proteinExistence type="predicted"/>
<feature type="compositionally biased region" description="Polar residues" evidence="1">
    <location>
        <begin position="638"/>
        <end position="648"/>
    </location>
</feature>
<evidence type="ECO:0000313" key="2">
    <source>
        <dbReference type="EMBL" id="ROT63462.1"/>
    </source>
</evidence>
<feature type="compositionally biased region" description="Low complexity" evidence="1">
    <location>
        <begin position="576"/>
        <end position="585"/>
    </location>
</feature>
<evidence type="ECO:0000256" key="1">
    <source>
        <dbReference type="SAM" id="MobiDB-lite"/>
    </source>
</evidence>
<dbReference type="Proteomes" id="UP000283509">
    <property type="component" value="Unassembled WGS sequence"/>
</dbReference>
<organism evidence="2 3">
    <name type="scientific">Penaeus vannamei</name>
    <name type="common">Whiteleg shrimp</name>
    <name type="synonym">Litopenaeus vannamei</name>
    <dbReference type="NCBI Taxonomy" id="6689"/>
    <lineage>
        <taxon>Eukaryota</taxon>
        <taxon>Metazoa</taxon>
        <taxon>Ecdysozoa</taxon>
        <taxon>Arthropoda</taxon>
        <taxon>Crustacea</taxon>
        <taxon>Multicrustacea</taxon>
        <taxon>Malacostraca</taxon>
        <taxon>Eumalacostraca</taxon>
        <taxon>Eucarida</taxon>
        <taxon>Decapoda</taxon>
        <taxon>Dendrobranchiata</taxon>
        <taxon>Penaeoidea</taxon>
        <taxon>Penaeidae</taxon>
        <taxon>Penaeus</taxon>
    </lineage>
</organism>
<feature type="region of interest" description="Disordered" evidence="1">
    <location>
        <begin position="570"/>
        <end position="648"/>
    </location>
</feature>
<gene>
    <name evidence="2" type="ORF">C7M84_018674</name>
</gene>
<name>A0A3R7P810_PENVA</name>
<feature type="region of interest" description="Disordered" evidence="1">
    <location>
        <begin position="60"/>
        <end position="83"/>
    </location>
</feature>
<feature type="region of interest" description="Disordered" evidence="1">
    <location>
        <begin position="18"/>
        <end position="39"/>
    </location>
</feature>
<dbReference type="EMBL" id="QCYY01003438">
    <property type="protein sequence ID" value="ROT63462.1"/>
    <property type="molecule type" value="Genomic_DNA"/>
</dbReference>
<reference evidence="2 3" key="2">
    <citation type="submission" date="2019-01" db="EMBL/GenBank/DDBJ databases">
        <title>The decoding of complex shrimp genome reveals the adaptation for benthos swimmer, frequently molting mechanism and breeding impact on genome.</title>
        <authorList>
            <person name="Sun Y."/>
            <person name="Gao Y."/>
            <person name="Yu Y."/>
        </authorList>
    </citation>
    <scope>NUCLEOTIDE SEQUENCE [LARGE SCALE GENOMIC DNA]</scope>
    <source>
        <tissue evidence="2">Muscle</tissue>
    </source>
</reference>
<keyword evidence="3" id="KW-1185">Reference proteome</keyword>
<sequence length="648" mass="70208">MRAAAHCEHSLALNPAASARTSTPPCAGHSGPSGQSLVRAGRGRNLWHCRGARGFDSSRFEPSLTPVSDSPAGAGSTHPWGPPSRRAHGVRLVSLCDSAALDTRVARVSAVCVGRVRGTLTGWNRPLRPTCRASGGGRWHVERVVEGGRVCERRPVVELPRAAVDEVRVAGRAGVAERVGVRVAGLSTGRHGLERPPRRGSGRGWGATRWAAGWTGVRGGVERAGPRRRRAAGPRSARAGVSHGYRVGAWRWAVAWAALWYGAWRAYEWHLREEAAACACGGRPTSASFLGAGSDVRALGPVVGRTPFTPSLYTHVRTLDDTSLSLSLGPPRRPTSLLPYITFSNLLARPAASLLHCLNLLERPLPSCALYTHSCEPPPRRTSLIPFTHLEPPRDGTSASFPLQAHFGKPLGRPLHSFPYTHLEPLRLATSLLRLTLTLIPPRRRHFYSPLPHLGALPSHLHSQPWKPFLDAILLVPYTTEPSSTPTSSLPYTHLNPPRRHFTPPLTLTELLLDGPLRSSPYTHLKPSRRPLHSSLTLTLNPSSTAHFLPTLTLNLLDAHFTPPLHSLEPSDAHFTPPLTLTLNPPRRPLHSSPYTHLEPSSNAPHHPSTPTSLPTPASVPPRRRGRPSAAGPRQTEDMNGTISVNSP</sequence>
<protein>
    <submittedName>
        <fullName evidence="2">Uncharacterized protein</fullName>
    </submittedName>
</protein>
<accession>A0A3R7P810</accession>
<feature type="compositionally biased region" description="Low complexity" evidence="1">
    <location>
        <begin position="604"/>
        <end position="617"/>
    </location>
</feature>